<organism evidence="2 3">
    <name type="scientific">Desulfosporosinus nitroreducens</name>
    <dbReference type="NCBI Taxonomy" id="2018668"/>
    <lineage>
        <taxon>Bacteria</taxon>
        <taxon>Bacillati</taxon>
        <taxon>Bacillota</taxon>
        <taxon>Clostridia</taxon>
        <taxon>Eubacteriales</taxon>
        <taxon>Desulfitobacteriaceae</taxon>
        <taxon>Desulfosporosinus</taxon>
    </lineage>
</organism>
<gene>
    <name evidence="2" type="ORF">M8H41_09610</name>
</gene>
<evidence type="ECO:0000313" key="3">
    <source>
        <dbReference type="Proteomes" id="UP001176021"/>
    </source>
</evidence>
<feature type="compositionally biased region" description="Low complexity" evidence="1">
    <location>
        <begin position="20"/>
        <end position="31"/>
    </location>
</feature>
<protein>
    <recommendedName>
        <fullName evidence="4">DUF4025 domain-containing protein</fullName>
    </recommendedName>
</protein>
<proteinExistence type="predicted"/>
<comment type="caution">
    <text evidence="2">The sequence shown here is derived from an EMBL/GenBank/DDBJ whole genome shotgun (WGS) entry which is preliminary data.</text>
</comment>
<sequence length="57" mass="6192">MQTASSTLRTEKSQAVSTYDQSQQPKSDPQSGCADGFQKTVETDIPQNGDLKDIVDD</sequence>
<dbReference type="EMBL" id="JAMJEV010000007">
    <property type="protein sequence ID" value="MDO0823108.1"/>
    <property type="molecule type" value="Genomic_DNA"/>
</dbReference>
<reference evidence="2" key="1">
    <citation type="submission" date="2022-05" db="EMBL/GenBank/DDBJ databases">
        <title>Expanded diversity of anoxic marine methylotrophy in a Black Sea sulfate reducing microorganism.</title>
        <authorList>
            <person name="Fischer P.Q."/>
            <person name="Stams A.J.M."/>
            <person name="Villanueva L."/>
            <person name="Sousa D.Z."/>
        </authorList>
    </citation>
    <scope>NUCLEOTIDE SEQUENCE</scope>
    <source>
        <strain evidence="2">P130</strain>
    </source>
</reference>
<accession>A0ABT8QP39</accession>
<dbReference type="Proteomes" id="UP001176021">
    <property type="component" value="Unassembled WGS sequence"/>
</dbReference>
<feature type="region of interest" description="Disordered" evidence="1">
    <location>
        <begin position="1"/>
        <end position="57"/>
    </location>
</feature>
<evidence type="ECO:0008006" key="4">
    <source>
        <dbReference type="Google" id="ProtNLM"/>
    </source>
</evidence>
<feature type="compositionally biased region" description="Polar residues" evidence="1">
    <location>
        <begin position="1"/>
        <end position="19"/>
    </location>
</feature>
<name>A0ABT8QP39_9FIRM</name>
<keyword evidence="3" id="KW-1185">Reference proteome</keyword>
<evidence type="ECO:0000256" key="1">
    <source>
        <dbReference type="SAM" id="MobiDB-lite"/>
    </source>
</evidence>
<evidence type="ECO:0000313" key="2">
    <source>
        <dbReference type="EMBL" id="MDO0823108.1"/>
    </source>
</evidence>